<accession>A0A6J7IM12</accession>
<feature type="domain" description="Nudix hydrolase" evidence="3">
    <location>
        <begin position="5"/>
        <end position="148"/>
    </location>
</feature>
<dbReference type="GO" id="GO:0016787">
    <property type="term" value="F:hydrolase activity"/>
    <property type="evidence" value="ECO:0007669"/>
    <property type="project" value="UniProtKB-KW"/>
</dbReference>
<dbReference type="InterPro" id="IPR015797">
    <property type="entry name" value="NUDIX_hydrolase-like_dom_sf"/>
</dbReference>
<dbReference type="PROSITE" id="PS00893">
    <property type="entry name" value="NUDIX_BOX"/>
    <property type="match status" value="1"/>
</dbReference>
<dbReference type="Gene3D" id="3.90.79.10">
    <property type="entry name" value="Nucleoside Triphosphate Pyrophosphohydrolase"/>
    <property type="match status" value="1"/>
</dbReference>
<dbReference type="InterPro" id="IPR000086">
    <property type="entry name" value="NUDIX_hydrolase_dom"/>
</dbReference>
<dbReference type="AlphaFoldDB" id="A0A6J7IM12"/>
<evidence type="ECO:0000313" key="7">
    <source>
        <dbReference type="EMBL" id="CAB4851900.1"/>
    </source>
</evidence>
<proteinExistence type="predicted"/>
<dbReference type="EMBL" id="CAFBOL010000027">
    <property type="protein sequence ID" value="CAB4987912.1"/>
    <property type="molecule type" value="Genomic_DNA"/>
</dbReference>
<dbReference type="EMBL" id="CAEZYF010000005">
    <property type="protein sequence ID" value="CAB4717808.1"/>
    <property type="molecule type" value="Genomic_DNA"/>
</dbReference>
<dbReference type="Pfam" id="PF00293">
    <property type="entry name" value="NUDIX"/>
    <property type="match status" value="1"/>
</dbReference>
<dbReference type="EMBL" id="CAESGF010000007">
    <property type="protein sequence ID" value="CAB4363707.1"/>
    <property type="molecule type" value="Genomic_DNA"/>
</dbReference>
<keyword evidence="2" id="KW-0378">Hydrolase</keyword>
<protein>
    <submittedName>
        <fullName evidence="8">Unannotated protein</fullName>
    </submittedName>
</protein>
<evidence type="ECO:0000256" key="2">
    <source>
        <dbReference type="ARBA" id="ARBA00022801"/>
    </source>
</evidence>
<dbReference type="EMBL" id="CAFAAV010000361">
    <property type="protein sequence ID" value="CAB4836046.1"/>
    <property type="molecule type" value="Genomic_DNA"/>
</dbReference>
<comment type="cofactor">
    <cofactor evidence="1">
        <name>Mg(2+)</name>
        <dbReference type="ChEBI" id="CHEBI:18420"/>
    </cofactor>
</comment>
<evidence type="ECO:0000313" key="8">
    <source>
        <dbReference type="EMBL" id="CAB4931801.1"/>
    </source>
</evidence>
<dbReference type="EMBL" id="CAFBIY010000102">
    <property type="protein sequence ID" value="CAB4851900.1"/>
    <property type="molecule type" value="Genomic_DNA"/>
</dbReference>
<evidence type="ECO:0000313" key="6">
    <source>
        <dbReference type="EMBL" id="CAB4836046.1"/>
    </source>
</evidence>
<dbReference type="PANTHER" id="PTHR43046:SF14">
    <property type="entry name" value="MUTT_NUDIX FAMILY PROTEIN"/>
    <property type="match status" value="1"/>
</dbReference>
<reference evidence="8" key="1">
    <citation type="submission" date="2020-05" db="EMBL/GenBank/DDBJ databases">
        <authorList>
            <person name="Chiriac C."/>
            <person name="Salcher M."/>
            <person name="Ghai R."/>
            <person name="Kavagutti S V."/>
        </authorList>
    </citation>
    <scope>NUCLEOTIDE SEQUENCE</scope>
</reference>
<dbReference type="EMBL" id="CAFBMT010000007">
    <property type="protein sequence ID" value="CAB4931801.1"/>
    <property type="molecule type" value="Genomic_DNA"/>
</dbReference>
<evidence type="ECO:0000259" key="3">
    <source>
        <dbReference type="PROSITE" id="PS51462"/>
    </source>
</evidence>
<dbReference type="PANTHER" id="PTHR43046">
    <property type="entry name" value="GDP-MANNOSE MANNOSYL HYDROLASE"/>
    <property type="match status" value="1"/>
</dbReference>
<gene>
    <name evidence="5" type="ORF">UFOPK2656_01094</name>
    <name evidence="6" type="ORF">UFOPK3099_02975</name>
    <name evidence="7" type="ORF">UFOPK3267_01790</name>
    <name evidence="8" type="ORF">UFOPK3651_01530</name>
    <name evidence="9" type="ORF">UFOPK3931_01277</name>
    <name evidence="4" type="ORF">UFOPK4189_01483</name>
</gene>
<dbReference type="PROSITE" id="PS51462">
    <property type="entry name" value="NUDIX"/>
    <property type="match status" value="1"/>
</dbReference>
<dbReference type="InterPro" id="IPR020084">
    <property type="entry name" value="NUDIX_hydrolase_CS"/>
</dbReference>
<evidence type="ECO:0000313" key="4">
    <source>
        <dbReference type="EMBL" id="CAB4363707.1"/>
    </source>
</evidence>
<evidence type="ECO:0000256" key="1">
    <source>
        <dbReference type="ARBA" id="ARBA00001946"/>
    </source>
</evidence>
<name>A0A6J7IM12_9ZZZZ</name>
<organism evidence="8">
    <name type="scientific">freshwater metagenome</name>
    <dbReference type="NCBI Taxonomy" id="449393"/>
    <lineage>
        <taxon>unclassified sequences</taxon>
        <taxon>metagenomes</taxon>
        <taxon>ecological metagenomes</taxon>
    </lineage>
</organism>
<evidence type="ECO:0000313" key="9">
    <source>
        <dbReference type="EMBL" id="CAB4987912.1"/>
    </source>
</evidence>
<sequence>MPSAHFRAGVVIVVRHPDTHEVLAFERRDARGHWQLPQGGLHDGETPLEGAWREMLEETGLDEHDVELVSEHPEWLVYEWPLEVQRAKGGMHHRIGQVQRWFTFHPRSADLAPTPDGTEFVAWKWVTPEWLIDHVPGWRRGPYQAVLGQHR</sequence>
<evidence type="ECO:0000313" key="5">
    <source>
        <dbReference type="EMBL" id="CAB4717808.1"/>
    </source>
</evidence>
<dbReference type="SUPFAM" id="SSF55811">
    <property type="entry name" value="Nudix"/>
    <property type="match status" value="1"/>
</dbReference>